<feature type="transmembrane region" description="Helical" evidence="1">
    <location>
        <begin position="12"/>
        <end position="33"/>
    </location>
</feature>
<dbReference type="AlphaFoldDB" id="A0A7W6FVM2"/>
<dbReference type="Proteomes" id="UP000531216">
    <property type="component" value="Unassembled WGS sequence"/>
</dbReference>
<comment type="caution">
    <text evidence="2">The sequence shown here is derived from an EMBL/GenBank/DDBJ whole genome shotgun (WGS) entry which is preliminary data.</text>
</comment>
<keyword evidence="1" id="KW-0812">Transmembrane</keyword>
<name>A0A7W6FVM2_9HYPH</name>
<keyword evidence="3" id="KW-1185">Reference proteome</keyword>
<evidence type="ECO:0000313" key="2">
    <source>
        <dbReference type="EMBL" id="MBB3937291.1"/>
    </source>
</evidence>
<protein>
    <submittedName>
        <fullName evidence="2">Uncharacterized protein</fullName>
    </submittedName>
</protein>
<reference evidence="2 3" key="1">
    <citation type="submission" date="2020-08" db="EMBL/GenBank/DDBJ databases">
        <title>Genomic Encyclopedia of Type Strains, Phase IV (KMG-IV): sequencing the most valuable type-strain genomes for metagenomic binning, comparative biology and taxonomic classification.</title>
        <authorList>
            <person name="Goeker M."/>
        </authorList>
    </citation>
    <scope>NUCLEOTIDE SEQUENCE [LARGE SCALE GENOMIC DNA]</scope>
    <source>
        <strain evidence="2 3">DSM 25024</strain>
    </source>
</reference>
<evidence type="ECO:0000256" key="1">
    <source>
        <dbReference type="SAM" id="Phobius"/>
    </source>
</evidence>
<evidence type="ECO:0000313" key="3">
    <source>
        <dbReference type="Proteomes" id="UP000531216"/>
    </source>
</evidence>
<proteinExistence type="predicted"/>
<organism evidence="2 3">
    <name type="scientific">Aureimonas phyllosphaerae</name>
    <dbReference type="NCBI Taxonomy" id="1166078"/>
    <lineage>
        <taxon>Bacteria</taxon>
        <taxon>Pseudomonadati</taxon>
        <taxon>Pseudomonadota</taxon>
        <taxon>Alphaproteobacteria</taxon>
        <taxon>Hyphomicrobiales</taxon>
        <taxon>Aurantimonadaceae</taxon>
        <taxon>Aureimonas</taxon>
    </lineage>
</organism>
<keyword evidence="1" id="KW-0472">Membrane</keyword>
<gene>
    <name evidence="2" type="ORF">GGR05_003457</name>
</gene>
<dbReference type="EMBL" id="JACIDO010000008">
    <property type="protein sequence ID" value="MBB3937291.1"/>
    <property type="molecule type" value="Genomic_DNA"/>
</dbReference>
<sequence length="35" mass="3775">MSLVSQPISWIGILAAAVAVMVLGWVWFAVLFARA</sequence>
<keyword evidence="1" id="KW-1133">Transmembrane helix</keyword>
<accession>A0A7W6FVM2</accession>